<protein>
    <recommendedName>
        <fullName evidence="3">Type II toxin-antitoxin system RelE/ParE family toxin</fullName>
    </recommendedName>
</protein>
<proteinExistence type="predicted"/>
<dbReference type="Pfam" id="PF06296">
    <property type="entry name" value="RelE"/>
    <property type="match status" value="1"/>
</dbReference>
<gene>
    <name evidence="1" type="ORF">PITCH_A860012</name>
    <name evidence="2" type="ORF">PITCH_A870002</name>
</gene>
<dbReference type="EMBL" id="OJIN01000233">
    <property type="protein sequence ID" value="SPD76247.1"/>
    <property type="molecule type" value="Genomic_DNA"/>
</dbReference>
<dbReference type="InterPro" id="IPR009387">
    <property type="entry name" value="HigB-2"/>
</dbReference>
<dbReference type="EMBL" id="OJIN01000232">
    <property type="protein sequence ID" value="SPD76241.1"/>
    <property type="molecule type" value="Genomic_DNA"/>
</dbReference>
<dbReference type="AlphaFoldDB" id="A0A445N3F2"/>
<dbReference type="PIRSF" id="PIRSF018634">
    <property type="entry name" value="UCP018634"/>
    <property type="match status" value="1"/>
</dbReference>
<reference evidence="2" key="1">
    <citation type="submission" date="2018-01" db="EMBL/GenBank/DDBJ databases">
        <authorList>
            <person name="Regsiter A."/>
            <person name="William W."/>
        </authorList>
    </citation>
    <scope>NUCLEOTIDE SEQUENCE</scope>
    <source>
        <strain evidence="2">TRIP AH-1</strain>
    </source>
</reference>
<evidence type="ECO:0000313" key="2">
    <source>
        <dbReference type="EMBL" id="SPD76247.1"/>
    </source>
</evidence>
<organism evidence="2">
    <name type="scientific">uncultured Desulfobacterium sp</name>
    <dbReference type="NCBI Taxonomy" id="201089"/>
    <lineage>
        <taxon>Bacteria</taxon>
        <taxon>Pseudomonadati</taxon>
        <taxon>Thermodesulfobacteriota</taxon>
        <taxon>Desulfobacteria</taxon>
        <taxon>Desulfobacterales</taxon>
        <taxon>Desulfobacteriaceae</taxon>
        <taxon>Desulfobacterium</taxon>
        <taxon>environmental samples</taxon>
    </lineage>
</organism>
<accession>A0A445N3F2</accession>
<evidence type="ECO:0008006" key="3">
    <source>
        <dbReference type="Google" id="ProtNLM"/>
    </source>
</evidence>
<name>A0A445N3F2_9BACT</name>
<sequence>MRVFKNKWFSRWARGENIPDATLLKVAAEVVAGKVEANLGGCLFKKRIARTGEGKSGGYRAIVGYKRPNSERIIFLYAFAKNVKANISNKEEEALNLAAEAFISADDMKINRLLAEGSIGEVQHHE</sequence>
<evidence type="ECO:0000313" key="1">
    <source>
        <dbReference type="EMBL" id="SPD76241.1"/>
    </source>
</evidence>